<sequence length="278" mass="29679">MRFSTAVFFAGNALAAVQQECLANHHEDLAAFADCANKGALSFCLSKLKETDEAALKTCYTSAGCSSEAAAREAHYTLERCTELAKAGELKKRFNVAALPTLLPRAEAAAGITNGPKPTGELKKRAKDTSRGTDCYTTFKKSTQQCDLETVSDKTKTATCYSTEISTSSCKDEVICTTDASSANICMTKKEMDTAGIIIAIAFAASAALMLGYLTFMCCRDRKEQKRLVAKSEAVALARAATKKQRAAQRQPLIRNASGQSAPGGQTVPAGNPFQDRI</sequence>
<dbReference type="OrthoDB" id="3630276at2759"/>
<accession>A0A8H4NFH0</accession>
<evidence type="ECO:0000256" key="2">
    <source>
        <dbReference type="SAM" id="Phobius"/>
    </source>
</evidence>
<keyword evidence="2" id="KW-0472">Membrane</keyword>
<organism evidence="3 4">
    <name type="scientific">Fusarium austroafricanum</name>
    <dbReference type="NCBI Taxonomy" id="2364996"/>
    <lineage>
        <taxon>Eukaryota</taxon>
        <taxon>Fungi</taxon>
        <taxon>Dikarya</taxon>
        <taxon>Ascomycota</taxon>
        <taxon>Pezizomycotina</taxon>
        <taxon>Sordariomycetes</taxon>
        <taxon>Hypocreomycetidae</taxon>
        <taxon>Hypocreales</taxon>
        <taxon>Nectriaceae</taxon>
        <taxon>Fusarium</taxon>
        <taxon>Fusarium concolor species complex</taxon>
    </lineage>
</organism>
<evidence type="ECO:0000313" key="4">
    <source>
        <dbReference type="Proteomes" id="UP000605986"/>
    </source>
</evidence>
<keyword evidence="4" id="KW-1185">Reference proteome</keyword>
<protein>
    <submittedName>
        <fullName evidence="3">Uncharacterized protein</fullName>
    </submittedName>
</protein>
<evidence type="ECO:0000313" key="3">
    <source>
        <dbReference type="EMBL" id="KAF4435749.1"/>
    </source>
</evidence>
<comment type="caution">
    <text evidence="3">The sequence shown here is derived from an EMBL/GenBank/DDBJ whole genome shotgun (WGS) entry which is preliminary data.</text>
</comment>
<proteinExistence type="predicted"/>
<keyword evidence="2" id="KW-0812">Transmembrane</keyword>
<feature type="transmembrane region" description="Helical" evidence="2">
    <location>
        <begin position="195"/>
        <end position="216"/>
    </location>
</feature>
<dbReference type="AlphaFoldDB" id="A0A8H4NFH0"/>
<feature type="region of interest" description="Disordered" evidence="1">
    <location>
        <begin position="243"/>
        <end position="278"/>
    </location>
</feature>
<gene>
    <name evidence="3" type="ORF">F53441_13453</name>
</gene>
<keyword evidence="2" id="KW-1133">Transmembrane helix</keyword>
<dbReference type="EMBL" id="JAADJG010000836">
    <property type="protein sequence ID" value="KAF4435749.1"/>
    <property type="molecule type" value="Genomic_DNA"/>
</dbReference>
<dbReference type="Proteomes" id="UP000605986">
    <property type="component" value="Unassembled WGS sequence"/>
</dbReference>
<name>A0A8H4NFH0_9HYPO</name>
<reference evidence="3" key="1">
    <citation type="submission" date="2020-01" db="EMBL/GenBank/DDBJ databases">
        <title>Identification and distribution of gene clusters putatively required for synthesis of sphingolipid metabolism inhibitors in phylogenetically diverse species of the filamentous fungus Fusarium.</title>
        <authorList>
            <person name="Kim H.-S."/>
            <person name="Busman M."/>
            <person name="Brown D.W."/>
            <person name="Divon H."/>
            <person name="Uhlig S."/>
            <person name="Proctor R.H."/>
        </authorList>
    </citation>
    <scope>NUCLEOTIDE SEQUENCE</scope>
    <source>
        <strain evidence="3">NRRL 53441</strain>
    </source>
</reference>
<evidence type="ECO:0000256" key="1">
    <source>
        <dbReference type="SAM" id="MobiDB-lite"/>
    </source>
</evidence>